<evidence type="ECO:0000256" key="4">
    <source>
        <dbReference type="ARBA" id="ARBA00022989"/>
    </source>
</evidence>
<dbReference type="Proteomes" id="UP000525652">
    <property type="component" value="Unassembled WGS sequence"/>
</dbReference>
<reference evidence="8 9" key="1">
    <citation type="submission" date="2020-07" db="EMBL/GenBank/DDBJ databases">
        <authorList>
            <person name="Feng X."/>
        </authorList>
    </citation>
    <scope>NUCLEOTIDE SEQUENCE [LARGE SCALE GENOMIC DNA]</scope>
    <source>
        <strain evidence="8 9">JCM14086</strain>
    </source>
</reference>
<evidence type="ECO:0000256" key="3">
    <source>
        <dbReference type="ARBA" id="ARBA00022692"/>
    </source>
</evidence>
<dbReference type="InterPro" id="IPR018011">
    <property type="entry name" value="Carb_sulfotrans_8-10"/>
</dbReference>
<keyword evidence="9" id="KW-1185">Reference proteome</keyword>
<keyword evidence="6" id="KW-0472">Membrane</keyword>
<dbReference type="InterPro" id="IPR005331">
    <property type="entry name" value="Sulfotransferase"/>
</dbReference>
<organism evidence="8 9">
    <name type="scientific">Puniceicoccus vermicola</name>
    <dbReference type="NCBI Taxonomy" id="388746"/>
    <lineage>
        <taxon>Bacteria</taxon>
        <taxon>Pseudomonadati</taxon>
        <taxon>Verrucomicrobiota</taxon>
        <taxon>Opitutia</taxon>
        <taxon>Puniceicoccales</taxon>
        <taxon>Puniceicoccaceae</taxon>
        <taxon>Puniceicoccus</taxon>
    </lineage>
</organism>
<dbReference type="GO" id="GO:0016020">
    <property type="term" value="C:membrane"/>
    <property type="evidence" value="ECO:0007669"/>
    <property type="project" value="InterPro"/>
</dbReference>
<dbReference type="Pfam" id="PF03567">
    <property type="entry name" value="Sulfotransfer_2"/>
    <property type="match status" value="1"/>
</dbReference>
<keyword evidence="5" id="KW-0333">Golgi apparatus</keyword>
<dbReference type="AlphaFoldDB" id="A0A7X1E374"/>
<proteinExistence type="predicted"/>
<keyword evidence="4" id="KW-1133">Transmembrane helix</keyword>
<protein>
    <submittedName>
        <fullName evidence="8">Sulfotransferase family 2 domain-containing protein</fullName>
    </submittedName>
</protein>
<comment type="subcellular location">
    <subcellularLocation>
        <location evidence="1">Golgi apparatus membrane</location>
        <topology evidence="1">Single-pass type II membrane protein</topology>
    </subcellularLocation>
</comment>
<accession>A0A7X1E374</accession>
<keyword evidence="2 8" id="KW-0808">Transferase</keyword>
<dbReference type="PANTHER" id="PTHR12137:SF54">
    <property type="entry name" value="CARBOHYDRATE SULFOTRANSFERASE"/>
    <property type="match status" value="1"/>
</dbReference>
<evidence type="ECO:0000313" key="8">
    <source>
        <dbReference type="EMBL" id="MBC2601190.1"/>
    </source>
</evidence>
<evidence type="ECO:0000256" key="7">
    <source>
        <dbReference type="ARBA" id="ARBA00023180"/>
    </source>
</evidence>
<evidence type="ECO:0000256" key="6">
    <source>
        <dbReference type="ARBA" id="ARBA00023136"/>
    </source>
</evidence>
<comment type="caution">
    <text evidence="8">The sequence shown here is derived from an EMBL/GenBank/DDBJ whole genome shotgun (WGS) entry which is preliminary data.</text>
</comment>
<keyword evidence="3" id="KW-0812">Transmembrane</keyword>
<evidence type="ECO:0000256" key="2">
    <source>
        <dbReference type="ARBA" id="ARBA00022679"/>
    </source>
</evidence>
<dbReference type="InterPro" id="IPR027417">
    <property type="entry name" value="P-loop_NTPase"/>
</dbReference>
<sequence length="225" mass="26597">MEIHIKTAISYLMRSSGGSVIPNHEKRYLFFVVPKVACSSWKNVIANDLRLSIGCTVHKTKFPQVFRVGRKYDGYFKFGFVRNPFDRLWSCFNHKIHRNEDHNSNNYKNGVANELAKYYCFKGGMSFPDFVEAVCGIPDYFSDQHFRSQHTFLYKGKKPLTSFVGRFEQIQEDAEKVLKIIDYRGSFPHVMGSRNLDYSDFYSEKMRKLVEQRYFSDLRLFNYKF</sequence>
<dbReference type="SUPFAM" id="SSF52540">
    <property type="entry name" value="P-loop containing nucleoside triphosphate hydrolases"/>
    <property type="match status" value="1"/>
</dbReference>
<keyword evidence="7" id="KW-0325">Glycoprotein</keyword>
<dbReference type="RefSeq" id="WP_185691916.1">
    <property type="nucleotide sequence ID" value="NZ_JACHVA010000047.1"/>
</dbReference>
<name>A0A7X1E374_9BACT</name>
<dbReference type="GO" id="GO:0016051">
    <property type="term" value="P:carbohydrate biosynthetic process"/>
    <property type="evidence" value="ECO:0007669"/>
    <property type="project" value="InterPro"/>
</dbReference>
<dbReference type="EMBL" id="JACHVA010000047">
    <property type="protein sequence ID" value="MBC2601190.1"/>
    <property type="molecule type" value="Genomic_DNA"/>
</dbReference>
<gene>
    <name evidence="8" type="ORF">H5P30_05315</name>
</gene>
<evidence type="ECO:0000256" key="1">
    <source>
        <dbReference type="ARBA" id="ARBA00004323"/>
    </source>
</evidence>
<evidence type="ECO:0000256" key="5">
    <source>
        <dbReference type="ARBA" id="ARBA00023034"/>
    </source>
</evidence>
<dbReference type="PANTHER" id="PTHR12137">
    <property type="entry name" value="CARBOHYDRATE SULFOTRANSFERASE"/>
    <property type="match status" value="1"/>
</dbReference>
<dbReference type="GO" id="GO:0008146">
    <property type="term" value="F:sulfotransferase activity"/>
    <property type="evidence" value="ECO:0007669"/>
    <property type="project" value="InterPro"/>
</dbReference>
<evidence type="ECO:0000313" key="9">
    <source>
        <dbReference type="Proteomes" id="UP000525652"/>
    </source>
</evidence>